<dbReference type="EMBL" id="PKMI01000039">
    <property type="protein sequence ID" value="RBA12671.1"/>
    <property type="molecule type" value="Genomic_DNA"/>
</dbReference>
<dbReference type="InterPro" id="IPR000719">
    <property type="entry name" value="Prot_kinase_dom"/>
</dbReference>
<dbReference type="PROSITE" id="PS50011">
    <property type="entry name" value="PROTEIN_KINASE_DOM"/>
    <property type="match status" value="1"/>
</dbReference>
<dbReference type="Proteomes" id="UP000251714">
    <property type="component" value="Unassembled WGS sequence"/>
</dbReference>
<dbReference type="AlphaFoldDB" id="A0A365MVU8"/>
<sequence>MAVHHRYDLVTGKSFWISMKSNGLMEERIKQAISEDPALRPTAGDGLPRSFAATLQIHLMHLDWCDESWQECITDFEKMIRKVLTKAKAASLNHSTDSREVPLMKALRRNTYMTESDARGAKTGSGMKYWLGLRQGLMSCFLAGGQKRAAPPPILPVAAEKDMVLPANQADDFSKQLYSLMVLGTFSFEEVQHLHHLGEQLEGFRVVLQLDRQTLRDVTEHYQELASRSGFTAKMMKACKRDLASFTRRVERIQKNLEIRLTQIESMMAWLQEGKTLFDGILQYRSVQVSHVFTESSHIQSEKMERIAHKTEQETISMHVVTFVTLAFLPGTFVAEIRSQFPTYPLTSNIDKYICPSRTQFAAPGHNISHLSQSSAPMDQCVDHFRGEVKRVSISGVNGEDRVVSYVPRSALVKYWTEKRVNDILNFAATPVAANSRLIIQGYLQIFSTLVYNGCCERISWFFQNNPHNLDDHNLPFNAQAFEHASDWSTSFLEHQWTFCPVEFADRRYHRHTFDSKAILPVKHSEDIRARRIGADGAILRKYQLNPLSNSIASKGETVVFKIYDGHEGEERYDAETNFYVKLDKHSDDYIVKQIASFCFPGTHKFIIVLEHAEGGSLTDYLRTKHPPMTPQDIYIFWEQLLKLTESLHILSSIHGQSASQQQNFVAVHQDIHPGNILVFPKTSGQSEFDVKFKLTDFGLTGMGRGSPSGNTLMTGNRGNRVYVALEAFSNFQVQDDCDAEISPLADVWSLGALFSDVLVWMIGGEGEREKYRKKRQAEIARHSHLRCAGYDCCFHDGEKRLKSIENVHKEILRYNRTGDWISPLISHIILEHMLVKPEERLRAIQIRTYAARKFDEAKKARSADSFSNTIPHEPRTPQPQQGPVRRVTMPPNGFNGSSPPGWAVMQHPLTAKPGQLGASPMNQRYQQQDVSSTSMNGVPLVTVDKVYPMIVEKNRKRLSRLLGVGPSPADQIMNLPGMLEARRKISENNGRDQIILFDNFSSMQGYKLQAMKTARVISYVAKEADDDGMEVYAASKTYYGPIKCNNSTEVEAAISKLEIVQGTCELRKCLNDILDRVLKKASFKPTSIYILTDGVWAPGEDRVKFAITRAIKFLIDHRLPSSAIMFQFIQFGDDQKGEERMRKLDNECKMETEHDKYDVVDHKHCDSHVPNIVIGSISPYNDEMETTVFDKL</sequence>
<dbReference type="Pfam" id="PF26616">
    <property type="entry name" value="CorA-like"/>
    <property type="match status" value="1"/>
</dbReference>
<name>A0A365MVU8_GIBIN</name>
<dbReference type="PANTHER" id="PTHR24359:SF1">
    <property type="entry name" value="INHIBITOR OF NUCLEAR FACTOR KAPPA-B KINASE EPSILON SUBUNIT HOMOLOG 1-RELATED"/>
    <property type="match status" value="1"/>
</dbReference>
<dbReference type="Pfam" id="PF00069">
    <property type="entry name" value="Pkinase"/>
    <property type="match status" value="1"/>
</dbReference>
<dbReference type="InterPro" id="IPR036465">
    <property type="entry name" value="vWFA_dom_sf"/>
</dbReference>
<organism evidence="3 4">
    <name type="scientific">Gibberella intermedia</name>
    <name type="common">Bulb rot disease fungus</name>
    <name type="synonym">Fusarium proliferatum</name>
    <dbReference type="NCBI Taxonomy" id="948311"/>
    <lineage>
        <taxon>Eukaryota</taxon>
        <taxon>Fungi</taxon>
        <taxon>Dikarya</taxon>
        <taxon>Ascomycota</taxon>
        <taxon>Pezizomycotina</taxon>
        <taxon>Sordariomycetes</taxon>
        <taxon>Hypocreomycetidae</taxon>
        <taxon>Hypocreales</taxon>
        <taxon>Nectriaceae</taxon>
        <taxon>Fusarium</taxon>
        <taxon>Fusarium fujikuroi species complex</taxon>
    </lineage>
</organism>
<dbReference type="PANTHER" id="PTHR24359">
    <property type="entry name" value="SERINE/THREONINE-PROTEIN KINASE SBK1"/>
    <property type="match status" value="1"/>
</dbReference>
<feature type="compositionally biased region" description="Low complexity" evidence="1">
    <location>
        <begin position="891"/>
        <end position="901"/>
    </location>
</feature>
<protein>
    <submittedName>
        <fullName evidence="3">Serine/threonine protein kinase</fullName>
    </submittedName>
</protein>
<evidence type="ECO:0000256" key="1">
    <source>
        <dbReference type="SAM" id="MobiDB-lite"/>
    </source>
</evidence>
<dbReference type="InterPro" id="IPR011009">
    <property type="entry name" value="Kinase-like_dom_sf"/>
</dbReference>
<keyword evidence="3" id="KW-0808">Transferase</keyword>
<feature type="region of interest" description="Disordered" evidence="1">
    <location>
        <begin position="861"/>
        <end position="901"/>
    </location>
</feature>
<evidence type="ECO:0000313" key="3">
    <source>
        <dbReference type="EMBL" id="RBA12671.1"/>
    </source>
</evidence>
<keyword evidence="3" id="KW-0418">Kinase</keyword>
<dbReference type="Gene3D" id="1.10.510.10">
    <property type="entry name" value="Transferase(Phosphotransferase) domain 1"/>
    <property type="match status" value="1"/>
</dbReference>
<dbReference type="GO" id="GO:0005524">
    <property type="term" value="F:ATP binding"/>
    <property type="evidence" value="ECO:0007669"/>
    <property type="project" value="InterPro"/>
</dbReference>
<evidence type="ECO:0000259" key="2">
    <source>
        <dbReference type="PROSITE" id="PS50011"/>
    </source>
</evidence>
<evidence type="ECO:0000313" key="4">
    <source>
        <dbReference type="Proteomes" id="UP000251714"/>
    </source>
</evidence>
<reference evidence="3 4" key="1">
    <citation type="submission" date="2017-12" db="EMBL/GenBank/DDBJ databases">
        <title>Genome sequence of the mycotoxigenic crop pathogen Fusarium proliferatum, strain ITEM 2341 from Date Palm.</title>
        <authorList>
            <person name="Almiman B.F."/>
            <person name="Shittu T.A."/>
            <person name="Muthumeenakshi S."/>
            <person name="Baroncelli R."/>
            <person name="Sreenivasaprasada S."/>
        </authorList>
    </citation>
    <scope>NUCLEOTIDE SEQUENCE [LARGE SCALE GENOMIC DNA]</scope>
    <source>
        <strain evidence="3 4">ITEM 2341</strain>
    </source>
</reference>
<feature type="domain" description="Protein kinase" evidence="2">
    <location>
        <begin position="525"/>
        <end position="853"/>
    </location>
</feature>
<dbReference type="SMART" id="SM00220">
    <property type="entry name" value="S_TKc"/>
    <property type="match status" value="1"/>
</dbReference>
<dbReference type="InterPro" id="IPR058257">
    <property type="entry name" value="CorA-like_dom"/>
</dbReference>
<proteinExistence type="predicted"/>
<gene>
    <name evidence="3" type="ORF">FPRO05_04121</name>
</gene>
<comment type="caution">
    <text evidence="3">The sequence shown here is derived from an EMBL/GenBank/DDBJ whole genome shotgun (WGS) entry which is preliminary data.</text>
</comment>
<accession>A0A365MVU8</accession>
<dbReference type="SUPFAM" id="SSF56112">
    <property type="entry name" value="Protein kinase-like (PK-like)"/>
    <property type="match status" value="1"/>
</dbReference>
<dbReference type="SUPFAM" id="SSF53300">
    <property type="entry name" value="vWA-like"/>
    <property type="match status" value="1"/>
</dbReference>
<dbReference type="GO" id="GO:0004674">
    <property type="term" value="F:protein serine/threonine kinase activity"/>
    <property type="evidence" value="ECO:0007669"/>
    <property type="project" value="UniProtKB-KW"/>
</dbReference>
<keyword evidence="3" id="KW-0723">Serine/threonine-protein kinase</keyword>